<keyword evidence="2" id="KW-1185">Reference proteome</keyword>
<evidence type="ECO:0000313" key="1">
    <source>
        <dbReference type="EMBL" id="KAF0713939.1"/>
    </source>
</evidence>
<organism evidence="1 2">
    <name type="scientific">Aphis craccivora</name>
    <name type="common">Cowpea aphid</name>
    <dbReference type="NCBI Taxonomy" id="307492"/>
    <lineage>
        <taxon>Eukaryota</taxon>
        <taxon>Metazoa</taxon>
        <taxon>Ecdysozoa</taxon>
        <taxon>Arthropoda</taxon>
        <taxon>Hexapoda</taxon>
        <taxon>Insecta</taxon>
        <taxon>Pterygota</taxon>
        <taxon>Neoptera</taxon>
        <taxon>Paraneoptera</taxon>
        <taxon>Hemiptera</taxon>
        <taxon>Sternorrhyncha</taxon>
        <taxon>Aphidomorpha</taxon>
        <taxon>Aphidoidea</taxon>
        <taxon>Aphididae</taxon>
        <taxon>Aphidini</taxon>
        <taxon>Aphis</taxon>
        <taxon>Aphis</taxon>
    </lineage>
</organism>
<name>A0A6G0VY76_APHCR</name>
<reference evidence="1 2" key="1">
    <citation type="submission" date="2019-08" db="EMBL/GenBank/DDBJ databases">
        <title>Whole genome of Aphis craccivora.</title>
        <authorList>
            <person name="Voronova N.V."/>
            <person name="Shulinski R.S."/>
            <person name="Bandarenka Y.V."/>
            <person name="Zhorov D.G."/>
            <person name="Warner D."/>
        </authorList>
    </citation>
    <scope>NUCLEOTIDE SEQUENCE [LARGE SCALE GENOMIC DNA]</scope>
    <source>
        <strain evidence="1">180601</strain>
        <tissue evidence="1">Whole Body</tissue>
    </source>
</reference>
<protein>
    <submittedName>
        <fullName evidence="1">Uncharacterized protein</fullName>
    </submittedName>
</protein>
<gene>
    <name evidence="1" type="ORF">FWK35_00033098</name>
</gene>
<feature type="non-terminal residue" evidence="1">
    <location>
        <position position="1"/>
    </location>
</feature>
<accession>A0A6G0VY76</accession>
<dbReference type="AlphaFoldDB" id="A0A6G0VY76"/>
<proteinExistence type="predicted"/>
<dbReference type="OrthoDB" id="6621294at2759"/>
<dbReference type="Proteomes" id="UP000478052">
    <property type="component" value="Unassembled WGS sequence"/>
</dbReference>
<evidence type="ECO:0000313" key="2">
    <source>
        <dbReference type="Proteomes" id="UP000478052"/>
    </source>
</evidence>
<feature type="non-terminal residue" evidence="1">
    <location>
        <position position="166"/>
    </location>
</feature>
<comment type="caution">
    <text evidence="1">The sequence shown here is derived from an EMBL/GenBank/DDBJ whole genome shotgun (WGS) entry which is preliminary data.</text>
</comment>
<sequence>NHQVIDIPRRLVQYRSPLRSLGRENNASRIYDEVPLGLHHHQDIIINIELKETHKFIIVDFEFSMVKRTSMVITSGAMSNSLKIFEISKLEGRPLLLPINEKARPMVEKELQVAVKEIKRMFVCKTELRDACLDQLRQSLTSTRNNLTGDYIENDIRQGNKKNIKN</sequence>
<dbReference type="EMBL" id="VUJU01010528">
    <property type="protein sequence ID" value="KAF0713939.1"/>
    <property type="molecule type" value="Genomic_DNA"/>
</dbReference>